<dbReference type="CDD" id="cd07067">
    <property type="entry name" value="HP_PGM_like"/>
    <property type="match status" value="1"/>
</dbReference>
<protein>
    <recommendedName>
        <fullName evidence="4">Phosphoglycerate mutase</fullName>
        <ecNumber evidence="4">5.4.2.11</ecNumber>
    </recommendedName>
</protein>
<dbReference type="InterPro" id="IPR005952">
    <property type="entry name" value="Phosphogly_mut1"/>
</dbReference>
<evidence type="ECO:0000313" key="6">
    <source>
        <dbReference type="EMBL" id="KAK7230869.1"/>
    </source>
</evidence>
<evidence type="ECO:0000256" key="5">
    <source>
        <dbReference type="SAM" id="MobiDB-lite"/>
    </source>
</evidence>
<dbReference type="EC" id="5.4.2.11" evidence="4"/>
<dbReference type="Proteomes" id="UP001363151">
    <property type="component" value="Unassembled WGS sequence"/>
</dbReference>
<reference evidence="6 7" key="1">
    <citation type="submission" date="2024-03" db="EMBL/GenBank/DDBJ databases">
        <title>Aureococcus anophagefferens CCMP1851 and Kratosvirus quantuckense: Draft genome of a second virus-susceptible host strain in the model system.</title>
        <authorList>
            <person name="Chase E."/>
            <person name="Truchon A.R."/>
            <person name="Schepens W."/>
            <person name="Wilhelm S.W."/>
        </authorList>
    </citation>
    <scope>NUCLEOTIDE SEQUENCE [LARGE SCALE GENOMIC DNA]</scope>
    <source>
        <strain evidence="6 7">CCMP1851</strain>
    </source>
</reference>
<evidence type="ECO:0000256" key="1">
    <source>
        <dbReference type="ARBA" id="ARBA00006717"/>
    </source>
</evidence>
<dbReference type="PANTHER" id="PTHR11931">
    <property type="entry name" value="PHOSPHOGLYCERATE MUTASE"/>
    <property type="match status" value="1"/>
</dbReference>
<dbReference type="Gene3D" id="3.40.50.1240">
    <property type="entry name" value="Phosphoglycerate mutase-like"/>
    <property type="match status" value="1"/>
</dbReference>
<organism evidence="6 7">
    <name type="scientific">Aureococcus anophagefferens</name>
    <name type="common">Harmful bloom alga</name>
    <dbReference type="NCBI Taxonomy" id="44056"/>
    <lineage>
        <taxon>Eukaryota</taxon>
        <taxon>Sar</taxon>
        <taxon>Stramenopiles</taxon>
        <taxon>Ochrophyta</taxon>
        <taxon>Pelagophyceae</taxon>
        <taxon>Pelagomonadales</taxon>
        <taxon>Pelagomonadaceae</taxon>
        <taxon>Aureococcus</taxon>
    </lineage>
</organism>
<comment type="similarity">
    <text evidence="1 4">Belongs to the phosphoglycerate mutase family. BPG-dependent PGAM subfamily.</text>
</comment>
<evidence type="ECO:0000313" key="7">
    <source>
        <dbReference type="Proteomes" id="UP001363151"/>
    </source>
</evidence>
<dbReference type="SUPFAM" id="SSF53254">
    <property type="entry name" value="Phosphoglycerate mutase-like"/>
    <property type="match status" value="1"/>
</dbReference>
<keyword evidence="3 4" id="KW-0413">Isomerase</keyword>
<dbReference type="SMART" id="SM00855">
    <property type="entry name" value="PGAM"/>
    <property type="match status" value="1"/>
</dbReference>
<dbReference type="Pfam" id="PF00300">
    <property type="entry name" value="His_Phos_1"/>
    <property type="match status" value="2"/>
</dbReference>
<comment type="catalytic activity">
    <reaction evidence="4">
        <text>(2R)-2-phosphoglycerate = (2R)-3-phosphoglycerate</text>
        <dbReference type="Rhea" id="RHEA:15901"/>
        <dbReference type="ChEBI" id="CHEBI:58272"/>
        <dbReference type="ChEBI" id="CHEBI:58289"/>
        <dbReference type="EC" id="5.4.2.11"/>
    </reaction>
</comment>
<evidence type="ECO:0000256" key="2">
    <source>
        <dbReference type="ARBA" id="ARBA00023152"/>
    </source>
</evidence>
<dbReference type="InterPro" id="IPR029033">
    <property type="entry name" value="His_PPase_superfam"/>
</dbReference>
<dbReference type="EMBL" id="JBBJCI010000422">
    <property type="protein sequence ID" value="KAK7230869.1"/>
    <property type="molecule type" value="Genomic_DNA"/>
</dbReference>
<dbReference type="InterPro" id="IPR001345">
    <property type="entry name" value="PG/BPGM_mutase_AS"/>
</dbReference>
<proteinExistence type="inferred from homology"/>
<dbReference type="NCBIfam" id="TIGR01258">
    <property type="entry name" value="pgm_1"/>
    <property type="match status" value="1"/>
</dbReference>
<dbReference type="PROSITE" id="PS00175">
    <property type="entry name" value="PG_MUTASE"/>
    <property type="match status" value="1"/>
</dbReference>
<dbReference type="InterPro" id="IPR013078">
    <property type="entry name" value="His_Pase_superF_clade-1"/>
</dbReference>
<evidence type="ECO:0000256" key="4">
    <source>
        <dbReference type="RuleBase" id="RU004511"/>
    </source>
</evidence>
<keyword evidence="2 4" id="KW-0324">Glycolysis</keyword>
<evidence type="ECO:0000256" key="3">
    <source>
        <dbReference type="ARBA" id="ARBA00023235"/>
    </source>
</evidence>
<comment type="caution">
    <text evidence="6">The sequence shown here is derived from an EMBL/GenBank/DDBJ whole genome shotgun (WGS) entry which is preliminary data.</text>
</comment>
<keyword evidence="7" id="KW-1185">Reference proteome</keyword>
<sequence length="238" mass="25402">MRRATSRLILLRHGQSEWNGASGFGPARFTGWVDVALTPRGEAEAAAAGALLRSQAPPMAVDAAFTSELRRAAKTAELCLPGAAVARDARLNERHYGALQGVRKDDPGLLATPLAHSTQTQNPLTASELEKIRRSMREAPPAMSASHPHYDAKAPPTESLADCQRRVLACFDERVAPAVRGGRTVLVAAHANTLRALIAALDGVPDALVPKIFVPNAVPCVPSRRPTSFEDQLKKPTS</sequence>
<name>A0ABR1FHF5_AURAN</name>
<gene>
    <name evidence="6" type="ORF">SO694_00074044</name>
</gene>
<accession>A0ABR1FHF5</accession>
<feature type="region of interest" description="Disordered" evidence="5">
    <location>
        <begin position="137"/>
        <end position="157"/>
    </location>
</feature>